<keyword evidence="4" id="KW-1185">Reference proteome</keyword>
<dbReference type="InterPro" id="IPR002110">
    <property type="entry name" value="Ankyrin_rpt"/>
</dbReference>
<dbReference type="Pfam" id="PF13637">
    <property type="entry name" value="Ank_4"/>
    <property type="match status" value="1"/>
</dbReference>
<dbReference type="Proteomes" id="UP000275408">
    <property type="component" value="Unassembled WGS sequence"/>
</dbReference>
<comment type="caution">
    <text evidence="3">The sequence shown here is derived from an EMBL/GenBank/DDBJ whole genome shotgun (WGS) entry which is preliminary data.</text>
</comment>
<dbReference type="OrthoDB" id="21416at2759"/>
<evidence type="ECO:0000256" key="1">
    <source>
        <dbReference type="PROSITE-ProRule" id="PRU00023"/>
    </source>
</evidence>
<dbReference type="SMART" id="SM00248">
    <property type="entry name" value="ANK"/>
    <property type="match status" value="2"/>
</dbReference>
<dbReference type="EMBL" id="RCHS01001889">
    <property type="protein sequence ID" value="RMX50861.1"/>
    <property type="molecule type" value="Genomic_DNA"/>
</dbReference>
<feature type="compositionally biased region" description="Polar residues" evidence="2">
    <location>
        <begin position="371"/>
        <end position="381"/>
    </location>
</feature>
<feature type="compositionally biased region" description="Polar residues" evidence="2">
    <location>
        <begin position="74"/>
        <end position="87"/>
    </location>
</feature>
<dbReference type="InterPro" id="IPR036770">
    <property type="entry name" value="Ankyrin_rpt-contain_sf"/>
</dbReference>
<protein>
    <submittedName>
        <fullName evidence="3">Uncharacterized protein</fullName>
    </submittedName>
</protein>
<dbReference type="PROSITE" id="PS50088">
    <property type="entry name" value="ANK_REPEAT"/>
    <property type="match status" value="2"/>
</dbReference>
<dbReference type="PANTHER" id="PTHR46899:SF3">
    <property type="entry name" value="PROTEIN PHOSPHATASE 1 REGULATORY SUBUNIT 27"/>
    <property type="match status" value="1"/>
</dbReference>
<dbReference type="Gene3D" id="1.25.40.20">
    <property type="entry name" value="Ankyrin repeat-containing domain"/>
    <property type="match status" value="1"/>
</dbReference>
<proteinExistence type="predicted"/>
<evidence type="ECO:0000313" key="4">
    <source>
        <dbReference type="Proteomes" id="UP000275408"/>
    </source>
</evidence>
<feature type="compositionally biased region" description="Polar residues" evidence="2">
    <location>
        <begin position="354"/>
        <end position="363"/>
    </location>
</feature>
<evidence type="ECO:0000313" key="3">
    <source>
        <dbReference type="EMBL" id="RMX50861.1"/>
    </source>
</evidence>
<name>A0A3M6UB56_POCDA</name>
<feature type="region of interest" description="Disordered" evidence="2">
    <location>
        <begin position="43"/>
        <end position="87"/>
    </location>
</feature>
<reference evidence="3 4" key="1">
    <citation type="journal article" date="2018" name="Sci. Rep.">
        <title>Comparative analysis of the Pocillopora damicornis genome highlights role of immune system in coral evolution.</title>
        <authorList>
            <person name="Cunning R."/>
            <person name="Bay R.A."/>
            <person name="Gillette P."/>
            <person name="Baker A.C."/>
            <person name="Traylor-Knowles N."/>
        </authorList>
    </citation>
    <scope>NUCLEOTIDE SEQUENCE [LARGE SCALE GENOMIC DNA]</scope>
    <source>
        <strain evidence="3">RSMAS</strain>
        <tissue evidence="3">Whole animal</tissue>
    </source>
</reference>
<sequence>MEGFTRKRSNSVPILSQIEKVLDQKEDLGLSERRSSEIFSRFCETRSPEDTARPKVRLSSGGLIRNQKRRRSRTMGNTQTGSTQPCEQEQDAILEKATPRAFSTSEVDITNDALESSPTGTTISHSLLKVDEYPQRHDVHAEQERCESFSMMTKREDAFIEQASGIIYSKDTPGDYTVTDQAQGTANIDSCNKEDSLHSGSSTEISLPYEIGDLEEEQTPDLTNSSSIDSSHSDKFGSLISDFDRLTMIELHRTEQGKENELFSNFGRRRNSLPSFLQQRKPAFIEKSDNFVKEVITDLQSAAPKGLKAKTRRSQSSPMTSSRFVGKAKISSNDKYSKHQDVKHGLRQAVGEIENTNEQSRQGKLSRKNRSQSLPTNTSFNLIKRVQQRSLQSHERVPQLKEKTRRVKSLPFIYEGLTESELPSYTQTTHTGLKCSDSIENSKVETERKQLLNEGSRKIKQKALLERASSFPICGTDGQQKQTDSIQKQIKKALDMFFSQKAGDGFHVGRGKRSKSLPNVFEGKKNLNFEKPPVMNIPEAATAEGSQVYDAVSGVGDESIQSCSDEETITNEETKSDVSSEGDELELRISTSAYCHDLPPVPRPRGFSIPCSFKMEKIPEEPNESENCDEVASCDGGDTEDVTNYLCENHSNQTIDSTPLNDNSGVSEQAEDHLTESDVNESSSFESKTEENRQHIIFEHNLELFDKLVTETFSRMQQLEFASSSSCLHRAAAKGDLDSIKLLVEEGDDVNALDEFGWPVLHAAVTTGNFDCCEWLIDAGADLEAYTNFVIEEYRLLSRQVYHNN</sequence>
<feature type="compositionally biased region" description="Polar residues" evidence="2">
    <location>
        <begin position="314"/>
        <end position="323"/>
    </location>
</feature>
<evidence type="ECO:0000256" key="2">
    <source>
        <dbReference type="SAM" id="MobiDB-lite"/>
    </source>
</evidence>
<feature type="repeat" description="ANK" evidence="1">
    <location>
        <begin position="756"/>
        <end position="788"/>
    </location>
</feature>
<dbReference type="SUPFAM" id="SSF48403">
    <property type="entry name" value="Ankyrin repeat"/>
    <property type="match status" value="1"/>
</dbReference>
<organism evidence="3 4">
    <name type="scientific">Pocillopora damicornis</name>
    <name type="common">Cauliflower coral</name>
    <name type="synonym">Millepora damicornis</name>
    <dbReference type="NCBI Taxonomy" id="46731"/>
    <lineage>
        <taxon>Eukaryota</taxon>
        <taxon>Metazoa</taxon>
        <taxon>Cnidaria</taxon>
        <taxon>Anthozoa</taxon>
        <taxon>Hexacorallia</taxon>
        <taxon>Scleractinia</taxon>
        <taxon>Astrocoeniina</taxon>
        <taxon>Pocilloporidae</taxon>
        <taxon>Pocillopora</taxon>
    </lineage>
</organism>
<keyword evidence="1" id="KW-0040">ANK repeat</keyword>
<dbReference type="InterPro" id="IPR053080">
    <property type="entry name" value="PP1_regulatory_subunit_27"/>
</dbReference>
<feature type="region of interest" description="Disordered" evidence="2">
    <location>
        <begin position="303"/>
        <end position="381"/>
    </location>
</feature>
<feature type="compositionally biased region" description="Basic and acidic residues" evidence="2">
    <location>
        <begin position="43"/>
        <end position="53"/>
    </location>
</feature>
<feature type="compositionally biased region" description="Basic and acidic residues" evidence="2">
    <location>
        <begin position="335"/>
        <end position="344"/>
    </location>
</feature>
<feature type="repeat" description="ANK" evidence="1">
    <location>
        <begin position="723"/>
        <end position="755"/>
    </location>
</feature>
<feature type="region of interest" description="Disordered" evidence="2">
    <location>
        <begin position="651"/>
        <end position="691"/>
    </location>
</feature>
<dbReference type="STRING" id="46731.A0A3M6UB56"/>
<dbReference type="AlphaFoldDB" id="A0A3M6UB56"/>
<accession>A0A3M6UB56</accession>
<gene>
    <name evidence="3" type="ORF">pdam_00017253</name>
</gene>
<dbReference type="PROSITE" id="PS50297">
    <property type="entry name" value="ANK_REP_REGION"/>
    <property type="match status" value="2"/>
</dbReference>
<feature type="compositionally biased region" description="Polar residues" evidence="2">
    <location>
        <begin position="651"/>
        <end position="667"/>
    </location>
</feature>
<dbReference type="PANTHER" id="PTHR46899">
    <property type="entry name" value="PROTEIN PHOSPHATASE 1 REGULATORY SUBUNIT 27"/>
    <property type="match status" value="1"/>
</dbReference>